<keyword evidence="5" id="KW-1003">Cell membrane</keyword>
<keyword evidence="2 5" id="KW-0812">Transmembrane</keyword>
<feature type="transmembrane region" description="Helical" evidence="5">
    <location>
        <begin position="87"/>
        <end position="107"/>
    </location>
</feature>
<accession>A0ABU1KKV9</accession>
<evidence type="ECO:0000256" key="4">
    <source>
        <dbReference type="ARBA" id="ARBA00023136"/>
    </source>
</evidence>
<feature type="transmembrane region" description="Helical" evidence="5">
    <location>
        <begin position="42"/>
        <end position="67"/>
    </location>
</feature>
<feature type="transmembrane region" description="Helical" evidence="5">
    <location>
        <begin position="144"/>
        <end position="167"/>
    </location>
</feature>
<dbReference type="InterPro" id="IPR002781">
    <property type="entry name" value="TM_pro_TauE-like"/>
</dbReference>
<proteinExistence type="inferred from homology"/>
<evidence type="ECO:0000256" key="2">
    <source>
        <dbReference type="ARBA" id="ARBA00022692"/>
    </source>
</evidence>
<evidence type="ECO:0000313" key="7">
    <source>
        <dbReference type="Proteomes" id="UP001245370"/>
    </source>
</evidence>
<dbReference type="PANTHER" id="PTHR43701">
    <property type="entry name" value="MEMBRANE TRANSPORTER PROTEIN MJ0441-RELATED"/>
    <property type="match status" value="1"/>
</dbReference>
<reference evidence="6 7" key="1">
    <citation type="submission" date="2023-07" db="EMBL/GenBank/DDBJ databases">
        <title>Genomic Encyclopedia of Type Strains, Phase IV (KMG-IV): sequencing the most valuable type-strain genomes for metagenomic binning, comparative biology and taxonomic classification.</title>
        <authorList>
            <person name="Goeker M."/>
        </authorList>
    </citation>
    <scope>NUCLEOTIDE SEQUENCE [LARGE SCALE GENOMIC DNA]</scope>
    <source>
        <strain evidence="6 7">DSM 338</strain>
    </source>
</reference>
<feature type="transmembrane region" description="Helical" evidence="5">
    <location>
        <begin position="14"/>
        <end position="36"/>
    </location>
</feature>
<dbReference type="InterPro" id="IPR051598">
    <property type="entry name" value="TSUP/Inactive_protease-like"/>
</dbReference>
<comment type="caution">
    <text evidence="6">The sequence shown here is derived from an EMBL/GenBank/DDBJ whole genome shotgun (WGS) entry which is preliminary data.</text>
</comment>
<sequence length="273" mass="28184">MSFEPSAASMRRRLLHGSLAGLAIGTVGGLIGLGGAEIRLPVLIALGFEALPAIIINRVLSLVVVAFALPSRAATIPFAEVAEHWRVIATLLTGSLAGAWTGATYATRFASRTLFRAIAAMLVFTAIMLVLGDDPDLKHMAIDGTVRLVVGVLAGFIIGLAVALMGVSGGELLVPTLVLLFALPVKLAGSVALAVSLPTLIVGFARFGRDNTVAVVRENLTFLGVMTAASMLGAFLGGQLLGIVPASMLLPLLGAILVMSAWKIWRHGSASGQ</sequence>
<evidence type="ECO:0000313" key="6">
    <source>
        <dbReference type="EMBL" id="MDR6335247.1"/>
    </source>
</evidence>
<dbReference type="PANTHER" id="PTHR43701:SF2">
    <property type="entry name" value="MEMBRANE TRANSPORTER PROTEIN YJNA-RELATED"/>
    <property type="match status" value="1"/>
</dbReference>
<evidence type="ECO:0000256" key="3">
    <source>
        <dbReference type="ARBA" id="ARBA00022989"/>
    </source>
</evidence>
<feature type="transmembrane region" description="Helical" evidence="5">
    <location>
        <begin position="220"/>
        <end position="237"/>
    </location>
</feature>
<dbReference type="Proteomes" id="UP001245370">
    <property type="component" value="Unassembled WGS sequence"/>
</dbReference>
<feature type="transmembrane region" description="Helical" evidence="5">
    <location>
        <begin position="243"/>
        <end position="265"/>
    </location>
</feature>
<keyword evidence="4 5" id="KW-0472">Membrane</keyword>
<keyword evidence="3 5" id="KW-1133">Transmembrane helix</keyword>
<dbReference type="GeneID" id="95764652"/>
<gene>
    <name evidence="6" type="ORF">GGQ86_003742</name>
</gene>
<dbReference type="RefSeq" id="WP_169122805.1">
    <property type="nucleotide sequence ID" value="NZ_BSDO01000006.1"/>
</dbReference>
<dbReference type="Pfam" id="PF01925">
    <property type="entry name" value="TauE"/>
    <property type="match status" value="1"/>
</dbReference>
<evidence type="ECO:0000256" key="5">
    <source>
        <dbReference type="RuleBase" id="RU363041"/>
    </source>
</evidence>
<feature type="transmembrane region" description="Helical" evidence="5">
    <location>
        <begin position="187"/>
        <end position="208"/>
    </location>
</feature>
<dbReference type="EMBL" id="JAVDPY010000007">
    <property type="protein sequence ID" value="MDR6335247.1"/>
    <property type="molecule type" value="Genomic_DNA"/>
</dbReference>
<comment type="subcellular location">
    <subcellularLocation>
        <location evidence="5">Cell membrane</location>
        <topology evidence="5">Multi-pass membrane protein</topology>
    </subcellularLocation>
    <subcellularLocation>
        <location evidence="1">Membrane</location>
        <topology evidence="1">Multi-pass membrane protein</topology>
    </subcellularLocation>
</comment>
<organism evidence="6 7">
    <name type="scientific">Xanthobacter flavus</name>
    <dbReference type="NCBI Taxonomy" id="281"/>
    <lineage>
        <taxon>Bacteria</taxon>
        <taxon>Pseudomonadati</taxon>
        <taxon>Pseudomonadota</taxon>
        <taxon>Alphaproteobacteria</taxon>
        <taxon>Hyphomicrobiales</taxon>
        <taxon>Xanthobacteraceae</taxon>
        <taxon>Xanthobacter</taxon>
    </lineage>
</organism>
<evidence type="ECO:0000256" key="1">
    <source>
        <dbReference type="ARBA" id="ARBA00004141"/>
    </source>
</evidence>
<feature type="transmembrane region" description="Helical" evidence="5">
    <location>
        <begin position="113"/>
        <end position="132"/>
    </location>
</feature>
<name>A0ABU1KKV9_XANFL</name>
<keyword evidence="7" id="KW-1185">Reference proteome</keyword>
<protein>
    <recommendedName>
        <fullName evidence="5">Probable membrane transporter protein</fullName>
    </recommendedName>
</protein>
<comment type="similarity">
    <text evidence="5">Belongs to the 4-toluene sulfonate uptake permease (TSUP) (TC 2.A.102) family.</text>
</comment>